<evidence type="ECO:0000313" key="2">
    <source>
        <dbReference type="Proteomes" id="UP000003561"/>
    </source>
</evidence>
<reference evidence="1 2" key="1">
    <citation type="submission" date="2009-02" db="EMBL/GenBank/DDBJ databases">
        <authorList>
            <person name="Fulton L."/>
            <person name="Clifton S."/>
            <person name="Fulton B."/>
            <person name="Xu J."/>
            <person name="Minx P."/>
            <person name="Pepin K.H."/>
            <person name="Johnson M."/>
            <person name="Bhonagiri V."/>
            <person name="Nash W.E."/>
            <person name="Mardis E.R."/>
            <person name="Wilson R.K."/>
        </authorList>
    </citation>
    <scope>NUCLEOTIDE SEQUENCE [LARGE SCALE GENOMIC DNA]</scope>
    <source>
        <strain evidence="1 2">DSM 16841</strain>
    </source>
</reference>
<dbReference type="EMBL" id="ACFY01000111">
    <property type="protein sequence ID" value="EEG93257.1"/>
    <property type="molecule type" value="Genomic_DNA"/>
</dbReference>
<dbReference type="eggNOG" id="ENOG502Z96X">
    <property type="taxonomic scope" value="Bacteria"/>
</dbReference>
<gene>
    <name evidence="1" type="ORF">ROSEINA2194_02899</name>
</gene>
<accession>C0FVX4</accession>
<comment type="caution">
    <text evidence="1">The sequence shown here is derived from an EMBL/GenBank/DDBJ whole genome shotgun (WGS) entry which is preliminary data.</text>
</comment>
<evidence type="ECO:0000313" key="1">
    <source>
        <dbReference type="EMBL" id="EEG93257.1"/>
    </source>
</evidence>
<name>C0FVX4_9FIRM</name>
<protein>
    <submittedName>
        <fullName evidence="1">Uncharacterized protein</fullName>
    </submittedName>
</protein>
<proteinExistence type="predicted"/>
<dbReference type="AlphaFoldDB" id="C0FVX4"/>
<reference evidence="1 2" key="2">
    <citation type="submission" date="2009-03" db="EMBL/GenBank/DDBJ databases">
        <title>Draft genome sequence of Roseburia inulinivorans (DSM 16841).</title>
        <authorList>
            <person name="Sudarsanam P."/>
            <person name="Ley R."/>
            <person name="Guruge J."/>
            <person name="Turnbaugh P.J."/>
            <person name="Mahowald M."/>
            <person name="Liep D."/>
            <person name="Gordon J."/>
        </authorList>
    </citation>
    <scope>NUCLEOTIDE SEQUENCE [LARGE SCALE GENOMIC DNA]</scope>
    <source>
        <strain evidence="1 2">DSM 16841</strain>
    </source>
</reference>
<sequence length="327" mass="35866">MAFNVEKGFGIIMRTVTDVNTVNQLLTYSKQAEAGIHQKAIQMLLGAGNNKKQDSLSISDAARGFSKQSIAALIDKNVNISNSELAYYFANYNNSSAILDAINFGENVSCGYNSDFKEYGVISFDLNGSRQVVPNYAVPKMNTSTMSGICAANNSLVLSNKNYYSWTTSSGSKYTWTVNNGRIGWAASESLLVENTNQKGTNYKWEMCKAGNILSELAQGKSVCGYLYSNEEVLSVCEKVRISPGFFSIDAGAGKHTYLLQESGKTINVDAKIKQLNDINWIEIGYKEGDTFSVYGKEYAIDSSGHINVSAEDEFTSTEIKYPSRSI</sequence>
<dbReference type="Proteomes" id="UP000003561">
    <property type="component" value="Unassembled WGS sequence"/>
</dbReference>
<organism evidence="1 2">
    <name type="scientific">Roseburia inulinivorans DSM 16841</name>
    <dbReference type="NCBI Taxonomy" id="622312"/>
    <lineage>
        <taxon>Bacteria</taxon>
        <taxon>Bacillati</taxon>
        <taxon>Bacillota</taxon>
        <taxon>Clostridia</taxon>
        <taxon>Lachnospirales</taxon>
        <taxon>Lachnospiraceae</taxon>
        <taxon>Roseburia</taxon>
    </lineage>
</organism>